<dbReference type="GO" id="GO:0005634">
    <property type="term" value="C:nucleus"/>
    <property type="evidence" value="ECO:0007669"/>
    <property type="project" value="UniProtKB-SubCell"/>
</dbReference>
<dbReference type="PROSITE" id="PS00028">
    <property type="entry name" value="ZINC_FINGER_C2H2_1"/>
    <property type="match status" value="1"/>
</dbReference>
<dbReference type="AlphaFoldDB" id="A0A146KBT3"/>
<dbReference type="SMART" id="SM00451">
    <property type="entry name" value="ZnF_U1"/>
    <property type="match status" value="1"/>
</dbReference>
<keyword evidence="4" id="KW-0690">Ribosome biogenesis</keyword>
<evidence type="ECO:0000256" key="6">
    <source>
        <dbReference type="ARBA" id="ARBA00022771"/>
    </source>
</evidence>
<feature type="domain" description="C2H2-type" evidence="10">
    <location>
        <begin position="58"/>
        <end position="80"/>
    </location>
</feature>
<keyword evidence="5" id="KW-0479">Metal-binding</keyword>
<evidence type="ECO:0000256" key="4">
    <source>
        <dbReference type="ARBA" id="ARBA00022517"/>
    </source>
</evidence>
<dbReference type="EMBL" id="GDID01003767">
    <property type="protein sequence ID" value="JAP92839.1"/>
    <property type="molecule type" value="Transcribed_RNA"/>
</dbReference>
<dbReference type="InterPro" id="IPR036236">
    <property type="entry name" value="Znf_C2H2_sf"/>
</dbReference>
<dbReference type="PANTHER" id="PTHR46095:SF1">
    <property type="entry name" value="ZINC FINGER PROTEIN 593"/>
    <property type="match status" value="1"/>
</dbReference>
<evidence type="ECO:0000256" key="9">
    <source>
        <dbReference type="ARBA" id="ARBA00038064"/>
    </source>
</evidence>
<accession>A0A146KBT3</accession>
<evidence type="ECO:0000256" key="5">
    <source>
        <dbReference type="ARBA" id="ARBA00022723"/>
    </source>
</evidence>
<name>A0A146KBT3_9EUKA</name>
<dbReference type="SUPFAM" id="SSF57667">
    <property type="entry name" value="beta-beta-alpha zinc fingers"/>
    <property type="match status" value="1"/>
</dbReference>
<feature type="non-terminal residue" evidence="11">
    <location>
        <position position="107"/>
    </location>
</feature>
<evidence type="ECO:0000313" key="11">
    <source>
        <dbReference type="EMBL" id="JAP92839.1"/>
    </source>
</evidence>
<dbReference type="PANTHER" id="PTHR46095">
    <property type="entry name" value="ZINC FINGER PROTEIN 593"/>
    <property type="match status" value="1"/>
</dbReference>
<dbReference type="Pfam" id="PF12171">
    <property type="entry name" value="zf-C2H2_jaz"/>
    <property type="match status" value="1"/>
</dbReference>
<keyword evidence="6" id="KW-0863">Zinc-finger</keyword>
<dbReference type="InterPro" id="IPR013087">
    <property type="entry name" value="Znf_C2H2_type"/>
</dbReference>
<gene>
    <name evidence="11" type="ORF">TPC1_15087</name>
</gene>
<evidence type="ECO:0000256" key="1">
    <source>
        <dbReference type="ARBA" id="ARBA00004123"/>
    </source>
</evidence>
<evidence type="ECO:0000256" key="3">
    <source>
        <dbReference type="ARBA" id="ARBA00022490"/>
    </source>
</evidence>
<comment type="subcellular location">
    <subcellularLocation>
        <location evidence="2">Cytoplasm</location>
    </subcellularLocation>
    <subcellularLocation>
        <location evidence="1">Nucleus</location>
    </subcellularLocation>
</comment>
<dbReference type="GO" id="GO:0042254">
    <property type="term" value="P:ribosome biogenesis"/>
    <property type="evidence" value="ECO:0007669"/>
    <property type="project" value="UniProtKB-KW"/>
</dbReference>
<keyword evidence="3" id="KW-0963">Cytoplasm</keyword>
<dbReference type="GO" id="GO:0005737">
    <property type="term" value="C:cytoplasm"/>
    <property type="evidence" value="ECO:0007669"/>
    <property type="project" value="UniProtKB-SubCell"/>
</dbReference>
<evidence type="ECO:0000256" key="2">
    <source>
        <dbReference type="ARBA" id="ARBA00004496"/>
    </source>
</evidence>
<evidence type="ECO:0000259" key="10">
    <source>
        <dbReference type="PROSITE" id="PS00028"/>
    </source>
</evidence>
<protein>
    <submittedName>
        <fullName evidence="11">Zinc finger domain-containing protein</fullName>
    </submittedName>
</protein>
<proteinExistence type="inferred from homology"/>
<dbReference type="InterPro" id="IPR003604">
    <property type="entry name" value="Matrin/U1-like-C_Znf_C2H2"/>
</dbReference>
<dbReference type="GO" id="GO:0008270">
    <property type="term" value="F:zinc ion binding"/>
    <property type="evidence" value="ECO:0007669"/>
    <property type="project" value="UniProtKB-KW"/>
</dbReference>
<evidence type="ECO:0000256" key="7">
    <source>
        <dbReference type="ARBA" id="ARBA00022833"/>
    </source>
</evidence>
<dbReference type="InterPro" id="IPR051879">
    <property type="entry name" value="C2H2-ZF_Maturation_Protein"/>
</dbReference>
<feature type="non-terminal residue" evidence="11">
    <location>
        <position position="1"/>
    </location>
</feature>
<comment type="similarity">
    <text evidence="9">Belongs to the ZNF593/BUD20 C2H2-type zinc-finger protein family.</text>
</comment>
<dbReference type="GO" id="GO:0003676">
    <property type="term" value="F:nucleic acid binding"/>
    <property type="evidence" value="ECO:0007669"/>
    <property type="project" value="InterPro"/>
</dbReference>
<organism evidence="11">
    <name type="scientific">Trepomonas sp. PC1</name>
    <dbReference type="NCBI Taxonomy" id="1076344"/>
    <lineage>
        <taxon>Eukaryota</taxon>
        <taxon>Metamonada</taxon>
        <taxon>Diplomonadida</taxon>
        <taxon>Hexamitidae</taxon>
        <taxon>Hexamitinae</taxon>
        <taxon>Trepomonas</taxon>
    </lineage>
</organism>
<evidence type="ECO:0000256" key="8">
    <source>
        <dbReference type="ARBA" id="ARBA00023242"/>
    </source>
</evidence>
<dbReference type="Gene3D" id="3.30.160.60">
    <property type="entry name" value="Classic Zinc Finger"/>
    <property type="match status" value="1"/>
</dbReference>
<reference evidence="11" key="1">
    <citation type="submission" date="2015-07" db="EMBL/GenBank/DDBJ databases">
        <title>Adaptation to a free-living lifestyle via gene acquisitions in the diplomonad Trepomonas sp. PC1.</title>
        <authorList>
            <person name="Xu F."/>
            <person name="Jerlstrom-Hultqvist J."/>
            <person name="Kolisko M."/>
            <person name="Simpson A.G.B."/>
            <person name="Roger A.J."/>
            <person name="Svard S.G."/>
            <person name="Andersson J.O."/>
        </authorList>
    </citation>
    <scope>NUCLEOTIDE SEQUENCE</scope>
    <source>
        <strain evidence="11">PC1</strain>
    </source>
</reference>
<keyword evidence="8" id="KW-0539">Nucleus</keyword>
<sequence>NTCKKKKGNHGTVRARAKLSKRRLDPDQVCELLTPEKLTLIENRSNDPFLPGEGKFYCLICDKHFISQNAYDTHTRGGQHRLRLREVKDGGFSPKDALKCAGISVDN</sequence>
<keyword evidence="7" id="KW-0862">Zinc</keyword>
<dbReference type="InterPro" id="IPR022755">
    <property type="entry name" value="Znf_C2H2_jaz"/>
</dbReference>